<dbReference type="GO" id="GO:0003824">
    <property type="term" value="F:catalytic activity"/>
    <property type="evidence" value="ECO:0007669"/>
    <property type="project" value="InterPro"/>
</dbReference>
<dbReference type="SUPFAM" id="SSF51645">
    <property type="entry name" value="Malate synthase G"/>
    <property type="match status" value="1"/>
</dbReference>
<accession>A0AAE0LD20</accession>
<dbReference type="InterPro" id="IPR044856">
    <property type="entry name" value="Malate_synth_C_sf"/>
</dbReference>
<name>A0AAE0LD20_9CHLO</name>
<dbReference type="Proteomes" id="UP001190700">
    <property type="component" value="Unassembled WGS sequence"/>
</dbReference>
<dbReference type="InterPro" id="IPR011076">
    <property type="entry name" value="Malate_synth_sf"/>
</dbReference>
<dbReference type="AlphaFoldDB" id="A0AAE0LD20"/>
<evidence type="ECO:0000259" key="1">
    <source>
        <dbReference type="Pfam" id="PF20659"/>
    </source>
</evidence>
<comment type="caution">
    <text evidence="2">The sequence shown here is derived from an EMBL/GenBank/DDBJ whole genome shotgun (WGS) entry which is preliminary data.</text>
</comment>
<dbReference type="Gene3D" id="1.20.1220.12">
    <property type="entry name" value="Malate synthase, domain III"/>
    <property type="match status" value="1"/>
</dbReference>
<gene>
    <name evidence="2" type="ORF">CYMTET_11858</name>
</gene>
<organism evidence="2 3">
    <name type="scientific">Cymbomonas tetramitiformis</name>
    <dbReference type="NCBI Taxonomy" id="36881"/>
    <lineage>
        <taxon>Eukaryota</taxon>
        <taxon>Viridiplantae</taxon>
        <taxon>Chlorophyta</taxon>
        <taxon>Pyramimonadophyceae</taxon>
        <taxon>Pyramimonadales</taxon>
        <taxon>Pyramimonadaceae</taxon>
        <taxon>Cymbomonas</taxon>
    </lineage>
</organism>
<evidence type="ECO:0000313" key="3">
    <source>
        <dbReference type="Proteomes" id="UP001190700"/>
    </source>
</evidence>
<dbReference type="InterPro" id="IPR048355">
    <property type="entry name" value="MS_C"/>
</dbReference>
<proteinExistence type="predicted"/>
<keyword evidence="3" id="KW-1185">Reference proteome</keyword>
<dbReference type="Pfam" id="PF20659">
    <property type="entry name" value="MS_C"/>
    <property type="match status" value="1"/>
</dbReference>
<reference evidence="2 3" key="1">
    <citation type="journal article" date="2015" name="Genome Biol. Evol.">
        <title>Comparative Genomics of a Bacterivorous Green Alga Reveals Evolutionary Causalities and Consequences of Phago-Mixotrophic Mode of Nutrition.</title>
        <authorList>
            <person name="Burns J.A."/>
            <person name="Paasch A."/>
            <person name="Narechania A."/>
            <person name="Kim E."/>
        </authorList>
    </citation>
    <scope>NUCLEOTIDE SEQUENCE [LARGE SCALE GENOMIC DNA]</scope>
    <source>
        <strain evidence="2 3">PLY_AMNH</strain>
    </source>
</reference>
<feature type="domain" description="Malate synthase C-terminal" evidence="1">
    <location>
        <begin position="3"/>
        <end position="122"/>
    </location>
</feature>
<evidence type="ECO:0000313" key="2">
    <source>
        <dbReference type="EMBL" id="KAK3280295.1"/>
    </source>
</evidence>
<protein>
    <recommendedName>
        <fullName evidence="1">Malate synthase C-terminal domain-containing protein</fullName>
    </recommendedName>
</protein>
<dbReference type="EMBL" id="LGRX02004455">
    <property type="protein sequence ID" value="KAK3280295.1"/>
    <property type="molecule type" value="Genomic_DNA"/>
</dbReference>
<sequence length="135" mass="15378">MLLEYLEGWLDGRGAKGINSMVGRPGSHATLMEDLATARISVAQVAQRLIHCAKCADSNEIHTLGLVNALLKSECDDIIHRLRQSSLQAPQVVERYRQARWIAQQWIRRYTKLDFTSLGQYNRDELRSWAVRSAL</sequence>